<feature type="signal peptide" evidence="1">
    <location>
        <begin position="1"/>
        <end position="17"/>
    </location>
</feature>
<accession>A0A7E4UUM1</accession>
<organism evidence="2 3">
    <name type="scientific">Panagrellus redivivus</name>
    <name type="common">Microworm</name>
    <dbReference type="NCBI Taxonomy" id="6233"/>
    <lineage>
        <taxon>Eukaryota</taxon>
        <taxon>Metazoa</taxon>
        <taxon>Ecdysozoa</taxon>
        <taxon>Nematoda</taxon>
        <taxon>Chromadorea</taxon>
        <taxon>Rhabditida</taxon>
        <taxon>Tylenchina</taxon>
        <taxon>Panagrolaimomorpha</taxon>
        <taxon>Panagrolaimoidea</taxon>
        <taxon>Panagrolaimidae</taxon>
        <taxon>Panagrellus</taxon>
    </lineage>
</organism>
<dbReference type="Proteomes" id="UP000492821">
    <property type="component" value="Unassembled WGS sequence"/>
</dbReference>
<proteinExistence type="predicted"/>
<dbReference type="PANTHER" id="PTHR41349">
    <property type="match status" value="1"/>
</dbReference>
<dbReference type="WBParaSite" id="Pan_g12952.t1">
    <property type="protein sequence ID" value="Pan_g12952.t1"/>
    <property type="gene ID" value="Pan_g12952"/>
</dbReference>
<keyword evidence="1" id="KW-0732">Signal</keyword>
<evidence type="ECO:0000256" key="1">
    <source>
        <dbReference type="SAM" id="SignalP"/>
    </source>
</evidence>
<protein>
    <submittedName>
        <fullName evidence="3">Endo/exonuclease/phosphatase domain-containing protein</fullName>
    </submittedName>
</protein>
<dbReference type="Gene3D" id="3.60.10.10">
    <property type="entry name" value="Endonuclease/exonuclease/phosphatase"/>
    <property type="match status" value="1"/>
</dbReference>
<dbReference type="PANTHER" id="PTHR41349:SF1">
    <property type="entry name" value="PROTEIN CBG08683"/>
    <property type="match status" value="1"/>
</dbReference>
<dbReference type="SUPFAM" id="SSF56219">
    <property type="entry name" value="DNase I-like"/>
    <property type="match status" value="1"/>
</dbReference>
<keyword evidence="2" id="KW-1185">Reference proteome</keyword>
<name>A0A7E4UUM1_PANRE</name>
<evidence type="ECO:0000313" key="2">
    <source>
        <dbReference type="Proteomes" id="UP000492821"/>
    </source>
</evidence>
<sequence length="306" mass="34674">MFVNVWLILVFCVAAVALQEEKTRLRVMTLDTWSYYANFSQAAKKLAKHIRILDADIVAFQEEEISGILSELGPDYHGYLFDANPKNPNIDVYRTGIITKHEVDSDSLIRTPTSVGFKINFVNSTKSVNFYSSHLERHYYGPYNVVEGKQFVDVHERKRVLQIQALIDHPGFQSQVQSATSGGIPLIVAGSFNSPSHLDWTESTKHLHHGFVYEWPATKLISDNASLTDSFRAIYPDPLAVPGNTWSTLKTSTPERISFILFNSPKLIPVDSFIYSGCLPLKEKPNHRNNDFPSMHYAVVTDFLYD</sequence>
<reference evidence="3" key="2">
    <citation type="submission" date="2020-10" db="UniProtKB">
        <authorList>
            <consortium name="WormBaseParasite"/>
        </authorList>
    </citation>
    <scope>IDENTIFICATION</scope>
</reference>
<dbReference type="InterPro" id="IPR036691">
    <property type="entry name" value="Endo/exonu/phosph_ase_sf"/>
</dbReference>
<dbReference type="AlphaFoldDB" id="A0A7E4UUM1"/>
<evidence type="ECO:0000313" key="3">
    <source>
        <dbReference type="WBParaSite" id="Pan_g12952.t1"/>
    </source>
</evidence>
<reference evidence="2" key="1">
    <citation type="journal article" date="2013" name="Genetics">
        <title>The draft genome and transcriptome of Panagrellus redivivus are shaped by the harsh demands of a free-living lifestyle.</title>
        <authorList>
            <person name="Srinivasan J."/>
            <person name="Dillman A.R."/>
            <person name="Macchietto M.G."/>
            <person name="Heikkinen L."/>
            <person name="Lakso M."/>
            <person name="Fracchia K.M."/>
            <person name="Antoshechkin I."/>
            <person name="Mortazavi A."/>
            <person name="Wong G."/>
            <person name="Sternberg P.W."/>
        </authorList>
    </citation>
    <scope>NUCLEOTIDE SEQUENCE [LARGE SCALE GENOMIC DNA]</scope>
    <source>
        <strain evidence="2">MT8872</strain>
    </source>
</reference>
<feature type="chain" id="PRO_5028817485" evidence="1">
    <location>
        <begin position="18"/>
        <end position="306"/>
    </location>
</feature>